<sequence length="683" mass="77642">MCLFSAPSTAFLHQLQPKSANCVFLGYSDKHKGYKCLNQETSHITISQHVQFIENMFPFQQPSKHLLPSSHATSTQLLLPVSKAHEGTSAQVIPSPTRPTRQASTIHLTDNSTSSTRITPNYAQDPAHIVPPTKHHMTTRSKIGSLKPTRRLNLLHQLTQHEQQAAPTSYSEAIKKLEWHQEMAEEFTALQQQGTWYLIPPPSNASILGCKWTFRKKFNSDGTVARFKARLVAQGNRQEQGLDYEETFSPVAKLPTIHVLFIVALHHGWHVQQLDVTNAFLHDSLNEIVFMRQHKGFEDNEYPDHVCCLKKAICELKHAPRQWYTTFTNHLINIGFQHIKANPSLLLYRRQRTQIFLLVYVDDILITGNDNEAIAALLHILNSQFTMKHLGIARHFLGISIQSTGDKYFLSQQSYAQTLLQQTNLTKYNSLSNPSFTKQPTQFQPENTIADSTTYRRITGALQYLTITCPDIAHAINTLSQHMHDPEPIHLHLLKRLLRYIHGTINFGLPITKSSLTLRTFSDADWAGDSITRKLTLGFCTFLGNNLVSWTIKKQNTVSRSFTESKYRALTVATADTIWLKRLIADFNIQHDSPVAVYCDNTSAIALANNPVFHARTKHIEIDQRFIRDHIYHKTISLLPINTVDQIADIFTKPLPTFAVQTATLQTDDQRGNDSLRWMLAPN</sequence>
<evidence type="ECO:0000256" key="1">
    <source>
        <dbReference type="SAM" id="MobiDB-lite"/>
    </source>
</evidence>
<accession>A0A8T3B1W4</accession>
<feature type="domain" description="Retroviral polymerase SH3-like" evidence="3">
    <location>
        <begin position="13"/>
        <end position="63"/>
    </location>
</feature>
<dbReference type="Pfam" id="PF25597">
    <property type="entry name" value="SH3_retrovirus"/>
    <property type="match status" value="1"/>
</dbReference>
<dbReference type="SUPFAM" id="SSF56672">
    <property type="entry name" value="DNA/RNA polymerases"/>
    <property type="match status" value="1"/>
</dbReference>
<feature type="compositionally biased region" description="Polar residues" evidence="1">
    <location>
        <begin position="108"/>
        <end position="122"/>
    </location>
</feature>
<evidence type="ECO:0000313" key="5">
    <source>
        <dbReference type="Proteomes" id="UP000829196"/>
    </source>
</evidence>
<protein>
    <recommendedName>
        <fullName evidence="6">Retrovirus-related Pol polyprotein from transposon TNT 1-94</fullName>
    </recommendedName>
</protein>
<dbReference type="PANTHER" id="PTHR11439">
    <property type="entry name" value="GAG-POL-RELATED RETROTRANSPOSON"/>
    <property type="match status" value="1"/>
</dbReference>
<dbReference type="Pfam" id="PF07727">
    <property type="entry name" value="RVT_2"/>
    <property type="match status" value="1"/>
</dbReference>
<name>A0A8T3B1W4_DENNO</name>
<evidence type="ECO:0008006" key="6">
    <source>
        <dbReference type="Google" id="ProtNLM"/>
    </source>
</evidence>
<dbReference type="CDD" id="cd09272">
    <property type="entry name" value="RNase_HI_RT_Ty1"/>
    <property type="match status" value="1"/>
</dbReference>
<dbReference type="InterPro" id="IPR043502">
    <property type="entry name" value="DNA/RNA_pol_sf"/>
</dbReference>
<gene>
    <name evidence="4" type="ORF">KFK09_017278</name>
</gene>
<proteinExistence type="predicted"/>
<dbReference type="OrthoDB" id="411615at2759"/>
<dbReference type="Proteomes" id="UP000829196">
    <property type="component" value="Unassembled WGS sequence"/>
</dbReference>
<evidence type="ECO:0000259" key="3">
    <source>
        <dbReference type="Pfam" id="PF25597"/>
    </source>
</evidence>
<dbReference type="PANTHER" id="PTHR11439:SF470">
    <property type="entry name" value="CYSTEINE-RICH RLK (RECEPTOR-LIKE PROTEIN KINASE) 8"/>
    <property type="match status" value="1"/>
</dbReference>
<evidence type="ECO:0000313" key="4">
    <source>
        <dbReference type="EMBL" id="KAI0502330.1"/>
    </source>
</evidence>
<reference evidence="4" key="1">
    <citation type="journal article" date="2022" name="Front. Genet.">
        <title>Chromosome-Scale Assembly of the Dendrobium nobile Genome Provides Insights Into the Molecular Mechanism of the Biosynthesis of the Medicinal Active Ingredient of Dendrobium.</title>
        <authorList>
            <person name="Xu Q."/>
            <person name="Niu S.-C."/>
            <person name="Li K.-L."/>
            <person name="Zheng P.-J."/>
            <person name="Zhang X.-J."/>
            <person name="Jia Y."/>
            <person name="Liu Y."/>
            <person name="Niu Y.-X."/>
            <person name="Yu L.-H."/>
            <person name="Chen D.-F."/>
            <person name="Zhang G.-Q."/>
        </authorList>
    </citation>
    <scope>NUCLEOTIDE SEQUENCE</scope>
    <source>
        <tissue evidence="4">Leaf</tissue>
    </source>
</reference>
<dbReference type="AlphaFoldDB" id="A0A8T3B1W4"/>
<dbReference type="EMBL" id="JAGYWB010000012">
    <property type="protein sequence ID" value="KAI0502330.1"/>
    <property type="molecule type" value="Genomic_DNA"/>
</dbReference>
<organism evidence="4 5">
    <name type="scientific">Dendrobium nobile</name>
    <name type="common">Orchid</name>
    <dbReference type="NCBI Taxonomy" id="94219"/>
    <lineage>
        <taxon>Eukaryota</taxon>
        <taxon>Viridiplantae</taxon>
        <taxon>Streptophyta</taxon>
        <taxon>Embryophyta</taxon>
        <taxon>Tracheophyta</taxon>
        <taxon>Spermatophyta</taxon>
        <taxon>Magnoliopsida</taxon>
        <taxon>Liliopsida</taxon>
        <taxon>Asparagales</taxon>
        <taxon>Orchidaceae</taxon>
        <taxon>Epidendroideae</taxon>
        <taxon>Malaxideae</taxon>
        <taxon>Dendrobiinae</taxon>
        <taxon>Dendrobium</taxon>
    </lineage>
</organism>
<dbReference type="InterPro" id="IPR013103">
    <property type="entry name" value="RVT_2"/>
</dbReference>
<comment type="caution">
    <text evidence="4">The sequence shown here is derived from an EMBL/GenBank/DDBJ whole genome shotgun (WGS) entry which is preliminary data.</text>
</comment>
<evidence type="ECO:0000259" key="2">
    <source>
        <dbReference type="Pfam" id="PF07727"/>
    </source>
</evidence>
<feature type="domain" description="Reverse transcriptase Ty1/copia-type" evidence="2">
    <location>
        <begin position="195"/>
        <end position="434"/>
    </location>
</feature>
<dbReference type="InterPro" id="IPR057670">
    <property type="entry name" value="SH3_retrovirus"/>
</dbReference>
<feature type="region of interest" description="Disordered" evidence="1">
    <location>
        <begin position="108"/>
        <end position="143"/>
    </location>
</feature>
<keyword evidence="5" id="KW-1185">Reference proteome</keyword>